<dbReference type="NCBIfam" id="TIGR00378">
    <property type="entry name" value="cax"/>
    <property type="match status" value="1"/>
</dbReference>
<feature type="transmembrane region" description="Helical" evidence="10">
    <location>
        <begin position="147"/>
        <end position="168"/>
    </location>
</feature>
<evidence type="ECO:0000256" key="3">
    <source>
        <dbReference type="ARBA" id="ARBA00022448"/>
    </source>
</evidence>
<evidence type="ECO:0000313" key="12">
    <source>
        <dbReference type="EMBL" id="ODV89141.1"/>
    </source>
</evidence>
<keyword evidence="9 10" id="KW-0472">Membrane</keyword>
<dbReference type="PANTHER" id="PTHR31503">
    <property type="entry name" value="VACUOLAR CALCIUM ION TRANSPORTER"/>
    <property type="match status" value="1"/>
</dbReference>
<feature type="transmembrane region" description="Helical" evidence="10">
    <location>
        <begin position="360"/>
        <end position="380"/>
    </location>
</feature>
<dbReference type="GO" id="GO:0000329">
    <property type="term" value="C:fungal-type vacuole membrane"/>
    <property type="evidence" value="ECO:0007669"/>
    <property type="project" value="EnsemblFungi"/>
</dbReference>
<dbReference type="GO" id="GO:0012505">
    <property type="term" value="C:endomembrane system"/>
    <property type="evidence" value="ECO:0007669"/>
    <property type="project" value="UniProtKB-SubCell"/>
</dbReference>
<dbReference type="AlphaFoldDB" id="A0A1E4TBM6"/>
<reference evidence="13" key="1">
    <citation type="submission" date="2016-02" db="EMBL/GenBank/DDBJ databases">
        <title>Comparative genomics of biotechnologically important yeasts.</title>
        <authorList>
            <consortium name="DOE Joint Genome Institute"/>
            <person name="Riley R."/>
            <person name="Haridas S."/>
            <person name="Wolfe K.H."/>
            <person name="Lopes M.R."/>
            <person name="Hittinger C.T."/>
            <person name="Goker M."/>
            <person name="Salamov A."/>
            <person name="Wisecaver J."/>
            <person name="Long T.M."/>
            <person name="Aerts A.L."/>
            <person name="Barry K."/>
            <person name="Choi C."/>
            <person name="Clum A."/>
            <person name="Coughlan A.Y."/>
            <person name="Deshpande S."/>
            <person name="Douglass A.P."/>
            <person name="Hanson S.J."/>
            <person name="Klenk H.-P."/>
            <person name="Labutti K."/>
            <person name="Lapidus A."/>
            <person name="Lindquist E."/>
            <person name="Lipzen A."/>
            <person name="Meier-Kolthoff J.P."/>
            <person name="Ohm R.A."/>
            <person name="Otillar R.P."/>
            <person name="Pangilinan J."/>
            <person name="Peng Y."/>
            <person name="Rokas A."/>
            <person name="Rosa C.A."/>
            <person name="Scheuner C."/>
            <person name="Sibirny A.A."/>
            <person name="Slot J.C."/>
            <person name="Stielow J.B."/>
            <person name="Sun H."/>
            <person name="Kurtzman C.P."/>
            <person name="Blackwell M."/>
            <person name="Jeffries T.W."/>
            <person name="Grigoriev I.V."/>
        </authorList>
    </citation>
    <scope>NUCLEOTIDE SEQUENCE [LARGE SCALE GENOMIC DNA]</scope>
    <source>
        <strain evidence="13">NRRL Y-17796</strain>
    </source>
</reference>
<dbReference type="InterPro" id="IPR004798">
    <property type="entry name" value="CAX-like"/>
</dbReference>
<keyword evidence="10" id="KW-0050">Antiport</keyword>
<dbReference type="GO" id="GO:0015386">
    <property type="term" value="F:potassium:proton antiporter activity"/>
    <property type="evidence" value="ECO:0007669"/>
    <property type="project" value="EnsemblFungi"/>
</dbReference>
<sequence>MESAPLLASPRRSPALKQEIKALATSSYVNYLLVFVPLGLAAGLLNWPAVYKFSLNFLAVIPLASLLGFATEELALYVGESIGGLLNATFGNAVELIVAVVALYQGQIAIVQASMLGSILSNMLLVLGCCFILGGMKYKVQNFSSSAALAMSSLMAVSCSCLLLPAAFHATIPPPNGVPDGSTGDLVVTMSRSTSVVMLILYVLFLLFQFKTHSDMFETETDETPEVPTLSSTVALTSLALVTVVVAVCADYLVGSIDDIVETTGMPKEFIGLILIPIVGNAAEHASAVMVAMKNKMNLAIGIAVGSSLQIALFMTPFTVVVGWMIGQNMTLFFSTYETAVMFVSVFITNYLIQDGESNWFEGALLIGTYIIIGLSFWLYP</sequence>
<keyword evidence="13" id="KW-1185">Reference proteome</keyword>
<feature type="domain" description="Sodium/calcium exchanger membrane region" evidence="11">
    <location>
        <begin position="53"/>
        <end position="210"/>
    </location>
</feature>
<feature type="transmembrane region" description="Helical" evidence="10">
    <location>
        <begin position="110"/>
        <end position="135"/>
    </location>
</feature>
<dbReference type="EMBL" id="KV453843">
    <property type="protein sequence ID" value="ODV89141.1"/>
    <property type="molecule type" value="Genomic_DNA"/>
</dbReference>
<dbReference type="Pfam" id="PF01699">
    <property type="entry name" value="Na_Ca_ex"/>
    <property type="match status" value="2"/>
</dbReference>
<keyword evidence="6 10" id="KW-0106">Calcium</keyword>
<dbReference type="InterPro" id="IPR004713">
    <property type="entry name" value="CaH_exchang"/>
</dbReference>
<protein>
    <recommendedName>
        <fullName evidence="10">Vacuolar calcium ion transporter</fullName>
    </recommendedName>
</protein>
<evidence type="ECO:0000256" key="1">
    <source>
        <dbReference type="ARBA" id="ARBA00004127"/>
    </source>
</evidence>
<feature type="transmembrane region" description="Helical" evidence="10">
    <location>
        <begin position="82"/>
        <end position="104"/>
    </location>
</feature>
<keyword evidence="5 10" id="KW-0812">Transmembrane</keyword>
<keyword evidence="3 10" id="KW-0813">Transport</keyword>
<comment type="similarity">
    <text evidence="2 10">Belongs to the Ca(2+):cation antiporter (CaCA) (TC 2.A.19) family.</text>
</comment>
<name>A0A1E4TBM6_9ASCO</name>
<keyword evidence="8 10" id="KW-0406">Ion transport</keyword>
<feature type="transmembrane region" description="Helical" evidence="10">
    <location>
        <begin position="53"/>
        <end position="70"/>
    </location>
</feature>
<keyword evidence="7 10" id="KW-1133">Transmembrane helix</keyword>
<evidence type="ECO:0000256" key="4">
    <source>
        <dbReference type="ARBA" id="ARBA00022568"/>
    </source>
</evidence>
<evidence type="ECO:0000256" key="7">
    <source>
        <dbReference type="ARBA" id="ARBA00022989"/>
    </source>
</evidence>
<feature type="transmembrane region" description="Helical" evidence="10">
    <location>
        <begin position="270"/>
        <end position="292"/>
    </location>
</feature>
<feature type="domain" description="Sodium/calcium exchanger membrane region" evidence="11">
    <location>
        <begin position="237"/>
        <end position="373"/>
    </location>
</feature>
<evidence type="ECO:0000259" key="11">
    <source>
        <dbReference type="Pfam" id="PF01699"/>
    </source>
</evidence>
<proteinExistence type="inferred from homology"/>
<evidence type="ECO:0000256" key="9">
    <source>
        <dbReference type="ARBA" id="ARBA00023136"/>
    </source>
</evidence>
<feature type="transmembrane region" description="Helical" evidence="10">
    <location>
        <begin position="332"/>
        <end position="353"/>
    </location>
</feature>
<gene>
    <name evidence="12" type="ORF">CANCADRAFT_134275</name>
</gene>
<dbReference type="InterPro" id="IPR004837">
    <property type="entry name" value="NaCa_Exmemb"/>
</dbReference>
<feature type="transmembrane region" description="Helical" evidence="10">
    <location>
        <begin position="28"/>
        <end position="47"/>
    </location>
</feature>
<feature type="transmembrane region" description="Helical" evidence="10">
    <location>
        <begin position="188"/>
        <end position="208"/>
    </location>
</feature>
<comment type="subcellular location">
    <subcellularLocation>
        <location evidence="1">Endomembrane system</location>
        <topology evidence="1">Multi-pass membrane protein</topology>
    </subcellularLocation>
    <subcellularLocation>
        <location evidence="10">Vacuole membrane</location>
    </subcellularLocation>
</comment>
<dbReference type="OrthoDB" id="1699231at2759"/>
<keyword evidence="10" id="KW-0926">Vacuole</keyword>
<dbReference type="FunFam" id="1.20.1420.30:FF:000011">
    <property type="entry name" value="Vacuolar calcium ion transporter"/>
    <property type="match status" value="1"/>
</dbReference>
<dbReference type="GO" id="GO:0006874">
    <property type="term" value="P:intracellular calcium ion homeostasis"/>
    <property type="evidence" value="ECO:0007669"/>
    <property type="project" value="EnsemblFungi"/>
</dbReference>
<evidence type="ECO:0000256" key="2">
    <source>
        <dbReference type="ARBA" id="ARBA00008170"/>
    </source>
</evidence>
<evidence type="ECO:0000256" key="8">
    <source>
        <dbReference type="ARBA" id="ARBA00023065"/>
    </source>
</evidence>
<feature type="transmembrane region" description="Helical" evidence="10">
    <location>
        <begin position="229"/>
        <end position="250"/>
    </location>
</feature>
<evidence type="ECO:0000256" key="6">
    <source>
        <dbReference type="ARBA" id="ARBA00022837"/>
    </source>
</evidence>
<evidence type="ECO:0000313" key="13">
    <source>
        <dbReference type="Proteomes" id="UP000095023"/>
    </source>
</evidence>
<organism evidence="12 13">
    <name type="scientific">Tortispora caseinolytica NRRL Y-17796</name>
    <dbReference type="NCBI Taxonomy" id="767744"/>
    <lineage>
        <taxon>Eukaryota</taxon>
        <taxon>Fungi</taxon>
        <taxon>Dikarya</taxon>
        <taxon>Ascomycota</taxon>
        <taxon>Saccharomycotina</taxon>
        <taxon>Trigonopsidomycetes</taxon>
        <taxon>Trigonopsidales</taxon>
        <taxon>Trigonopsidaceae</taxon>
        <taxon>Tortispora</taxon>
    </lineage>
</organism>
<dbReference type="NCBIfam" id="TIGR00846">
    <property type="entry name" value="caca2"/>
    <property type="match status" value="1"/>
</dbReference>
<evidence type="ECO:0000256" key="5">
    <source>
        <dbReference type="ARBA" id="ARBA00022692"/>
    </source>
</evidence>
<comment type="function">
    <text evidence="10">Has a role in promoting intracellular calcium ion sequestration via the exchange of calcium ions for hydrogen ions across the vacuolar membrane. Involved also in manganese ion homeostasis via its uptake into the vacuole.</text>
</comment>
<keyword evidence="4 10" id="KW-0109">Calcium transport</keyword>
<dbReference type="PANTHER" id="PTHR31503:SF22">
    <property type="entry name" value="VACUOLAR CALCIUM ION TRANSPORTER"/>
    <property type="match status" value="1"/>
</dbReference>
<evidence type="ECO:0000256" key="10">
    <source>
        <dbReference type="RuleBase" id="RU365028"/>
    </source>
</evidence>
<dbReference type="Gene3D" id="1.20.1420.30">
    <property type="entry name" value="NCX, central ion-binding region"/>
    <property type="match status" value="1"/>
</dbReference>
<feature type="transmembrane region" description="Helical" evidence="10">
    <location>
        <begin position="299"/>
        <end position="326"/>
    </location>
</feature>
<dbReference type="Proteomes" id="UP000095023">
    <property type="component" value="Unassembled WGS sequence"/>
</dbReference>
<dbReference type="InterPro" id="IPR044880">
    <property type="entry name" value="NCX_ion-bd_dom_sf"/>
</dbReference>
<dbReference type="GO" id="GO:0015369">
    <property type="term" value="F:calcium:proton antiporter activity"/>
    <property type="evidence" value="ECO:0007669"/>
    <property type="project" value="UniProtKB-UniRule"/>
</dbReference>
<accession>A0A1E4TBM6</accession>